<dbReference type="Proteomes" id="UP000002526">
    <property type="component" value="Chromosome"/>
</dbReference>
<dbReference type="AlphaFoldDB" id="Q89BZ6"/>
<dbReference type="STRING" id="224911.AAV28_37730"/>
<accession>Q89BZ6</accession>
<dbReference type="KEGG" id="bja:blr8002"/>
<evidence type="ECO:0000313" key="3">
    <source>
        <dbReference type="Proteomes" id="UP000002526"/>
    </source>
</evidence>
<reference evidence="3" key="1">
    <citation type="journal article" date="2002" name="DNA Res.">
        <title>Complete genomic sequence of nitrogen-fixing symbiotic bacterium Bradyrhizobium japonicum USDA110.</title>
        <authorList>
            <person name="Kaneko T."/>
            <person name="Nakamura Y."/>
            <person name="Sato S."/>
            <person name="Minamisawa K."/>
            <person name="Uchiumi T."/>
            <person name="Sasamoto S."/>
            <person name="Watanabe A."/>
            <person name="Idesawa K."/>
            <person name="Iriguchi M."/>
            <person name="Kawashima K."/>
            <person name="Kohara M."/>
            <person name="Matsumoto M."/>
            <person name="Shimpo S."/>
            <person name="Tsuruoka H."/>
            <person name="Wada T."/>
            <person name="Yamada M."/>
            <person name="Tabata S."/>
        </authorList>
    </citation>
    <scope>NUCLEOTIDE SEQUENCE [LARGE SCALE GENOMIC DNA]</scope>
    <source>
        <strain evidence="3">JCM 10833 / BCRC 13528 / IAM 13628 / NBRC 14792 / USDA 110</strain>
    </source>
</reference>
<dbReference type="EMBL" id="BA000040">
    <property type="protein sequence ID" value="BAC53267.1"/>
    <property type="molecule type" value="Genomic_DNA"/>
</dbReference>
<feature type="domain" description="DUF3846" evidence="1">
    <location>
        <begin position="5"/>
        <end position="82"/>
    </location>
</feature>
<dbReference type="InterPro" id="IPR024559">
    <property type="entry name" value="DUF3846"/>
</dbReference>
<dbReference type="PATRIC" id="fig|224911.5.peg.8236"/>
<protein>
    <submittedName>
        <fullName evidence="2">Blr8002 protein</fullName>
    </submittedName>
</protein>
<name>Q89BZ6_BRADU</name>
<sequence>MELWMRALIIDPFKKEIREFEIEKSLCAYQAAVGGFIEFAVFIDRRDVLYVADLAKWPERFLVGAQRSYSGCGLVIGTTRDGDAAPAKVSADALRGVVRFP</sequence>
<evidence type="ECO:0000259" key="1">
    <source>
        <dbReference type="Pfam" id="PF12957"/>
    </source>
</evidence>
<gene>
    <name evidence="2" type="ordered locus">blr8002</name>
</gene>
<dbReference type="EnsemblBacteria" id="BAC53267">
    <property type="protein sequence ID" value="BAC53267"/>
    <property type="gene ID" value="BAC53267"/>
</dbReference>
<keyword evidence="3" id="KW-1185">Reference proteome</keyword>
<dbReference type="InParanoid" id="Q89BZ6"/>
<dbReference type="HOGENOM" id="CLU_2286042_0_0_5"/>
<evidence type="ECO:0000313" key="2">
    <source>
        <dbReference type="EMBL" id="BAC53267.1"/>
    </source>
</evidence>
<proteinExistence type="predicted"/>
<organism evidence="2 3">
    <name type="scientific">Bradyrhizobium diazoefficiens (strain JCM 10833 / BCRC 13528 / IAM 13628 / NBRC 14792 / USDA 110)</name>
    <dbReference type="NCBI Taxonomy" id="224911"/>
    <lineage>
        <taxon>Bacteria</taxon>
        <taxon>Pseudomonadati</taxon>
        <taxon>Pseudomonadota</taxon>
        <taxon>Alphaproteobacteria</taxon>
        <taxon>Hyphomicrobiales</taxon>
        <taxon>Nitrobacteraceae</taxon>
        <taxon>Bradyrhizobium</taxon>
    </lineage>
</organism>
<dbReference type="Pfam" id="PF12957">
    <property type="entry name" value="DUF3846"/>
    <property type="match status" value="1"/>
</dbReference>